<evidence type="ECO:0000313" key="1">
    <source>
        <dbReference type="EMBL" id="VTR34768.1"/>
    </source>
</evidence>
<organism evidence="1">
    <name type="scientific">Serratia fonticola</name>
    <dbReference type="NCBI Taxonomy" id="47917"/>
    <lineage>
        <taxon>Bacteria</taxon>
        <taxon>Pseudomonadati</taxon>
        <taxon>Pseudomonadota</taxon>
        <taxon>Gammaproteobacteria</taxon>
        <taxon>Enterobacterales</taxon>
        <taxon>Yersiniaceae</taxon>
        <taxon>Serratia</taxon>
    </lineage>
</organism>
<protein>
    <submittedName>
        <fullName evidence="1">Uncharacterized protein</fullName>
    </submittedName>
</protein>
<proteinExistence type="predicted"/>
<sequence>MAAPDGMLSGNLSSVGSDTLANLMALWGQDFQPALSQREPATAGCRFLNGTHRISGWCGAAWANEPTNEGGGGVGV</sequence>
<accession>A0A4V6KPX3</accession>
<gene>
    <name evidence="1" type="ORF">NCTC12965_03685</name>
</gene>
<dbReference type="EMBL" id="CABEEZ010000077">
    <property type="protein sequence ID" value="VTR34768.1"/>
    <property type="molecule type" value="Genomic_DNA"/>
</dbReference>
<dbReference type="AlphaFoldDB" id="A0A4V6KPX3"/>
<name>A0A4V6KPX3_SERFO</name>
<reference evidence="1" key="1">
    <citation type="submission" date="2019-05" db="EMBL/GenBank/DDBJ databases">
        <authorList>
            <consortium name="Pathogen Informatics"/>
        </authorList>
    </citation>
    <scope>NUCLEOTIDE SEQUENCE [LARGE SCALE GENOMIC DNA]</scope>
    <source>
        <strain evidence="1">NCTC12965</strain>
    </source>
</reference>